<evidence type="ECO:0000256" key="2">
    <source>
        <dbReference type="ARBA" id="ARBA00023015"/>
    </source>
</evidence>
<evidence type="ECO:0000256" key="4">
    <source>
        <dbReference type="ARBA" id="ARBA00023163"/>
    </source>
</evidence>
<dbReference type="PANTHER" id="PTHR47540:SF6">
    <property type="entry name" value="ZN(II)2CYS6 TRANSCRIPTION FACTOR (EUROFUNG)"/>
    <property type="match status" value="1"/>
</dbReference>
<comment type="subcellular location">
    <subcellularLocation>
        <location evidence="1">Nucleus</location>
    </subcellularLocation>
</comment>
<dbReference type="PANTHER" id="PTHR47540">
    <property type="entry name" value="THIAMINE REPRESSIBLE GENES REGULATORY PROTEIN THI5"/>
    <property type="match status" value="1"/>
</dbReference>
<dbReference type="GO" id="GO:0045944">
    <property type="term" value="P:positive regulation of transcription by RNA polymerase II"/>
    <property type="evidence" value="ECO:0007669"/>
    <property type="project" value="TreeGrafter"/>
</dbReference>
<sequence>MNRRHSAYCLVGYAVRFGIIMGLHLNVPQNQLPSRELQEHRNRVWWTAYILDRSWACMLGKPVSIQDEDIDRVFVLPIWVLRSPDQSIVGEHTVAPFLAGSNKRTAK</sequence>
<evidence type="ECO:0000256" key="5">
    <source>
        <dbReference type="ARBA" id="ARBA00023242"/>
    </source>
</evidence>
<dbReference type="EMBL" id="DS017010">
    <property type="protein sequence ID" value="KMU89092.1"/>
    <property type="molecule type" value="Genomic_DNA"/>
</dbReference>
<evidence type="ECO:0000259" key="6">
    <source>
        <dbReference type="SMART" id="SM00906"/>
    </source>
</evidence>
<evidence type="ECO:0000313" key="7">
    <source>
        <dbReference type="EMBL" id="KMU89092.1"/>
    </source>
</evidence>
<dbReference type="SMART" id="SM00906">
    <property type="entry name" value="Fungal_trans"/>
    <property type="match status" value="1"/>
</dbReference>
<dbReference type="InterPro" id="IPR007219">
    <property type="entry name" value="XnlR_reg_dom"/>
</dbReference>
<dbReference type="Proteomes" id="UP000054563">
    <property type="component" value="Unassembled WGS sequence"/>
</dbReference>
<keyword evidence="3" id="KW-0238">DNA-binding</keyword>
<reference evidence="8" key="1">
    <citation type="journal article" date="2010" name="Genome Res.">
        <title>Population genomic sequencing of Coccidioides fungi reveals recent hybridization and transposon control.</title>
        <authorList>
            <person name="Neafsey D.E."/>
            <person name="Barker B.M."/>
            <person name="Sharpton T.J."/>
            <person name="Stajich J.E."/>
            <person name="Park D.J."/>
            <person name="Whiston E."/>
            <person name="Hung C.-Y."/>
            <person name="McMahan C."/>
            <person name="White J."/>
            <person name="Sykes S."/>
            <person name="Heiman D."/>
            <person name="Young S."/>
            <person name="Zeng Q."/>
            <person name="Abouelleil A."/>
            <person name="Aftuck L."/>
            <person name="Bessette D."/>
            <person name="Brown A."/>
            <person name="FitzGerald M."/>
            <person name="Lui A."/>
            <person name="Macdonald J.P."/>
            <person name="Priest M."/>
            <person name="Orbach M.J."/>
            <person name="Galgiani J.N."/>
            <person name="Kirkland T.N."/>
            <person name="Cole G.T."/>
            <person name="Birren B.W."/>
            <person name="Henn M.R."/>
            <person name="Taylor J.W."/>
            <person name="Rounsley S.D."/>
        </authorList>
    </citation>
    <scope>NUCLEOTIDE SEQUENCE [LARGE SCALE GENOMIC DNA]</scope>
    <source>
        <strain evidence="8">H538.4</strain>
    </source>
</reference>
<evidence type="ECO:0000256" key="1">
    <source>
        <dbReference type="ARBA" id="ARBA00004123"/>
    </source>
</evidence>
<evidence type="ECO:0000256" key="3">
    <source>
        <dbReference type="ARBA" id="ARBA00023125"/>
    </source>
</evidence>
<dbReference type="GO" id="GO:0005634">
    <property type="term" value="C:nucleus"/>
    <property type="evidence" value="ECO:0007669"/>
    <property type="project" value="UniProtKB-SubCell"/>
</dbReference>
<accession>A0A0J8RWB4</accession>
<keyword evidence="5" id="KW-0539">Nucleus</keyword>
<name>A0A0J8RWB4_COCIT</name>
<dbReference type="CDD" id="cd12148">
    <property type="entry name" value="fungal_TF_MHR"/>
    <property type="match status" value="1"/>
</dbReference>
<dbReference type="InterPro" id="IPR051711">
    <property type="entry name" value="Stress_Response_Reg"/>
</dbReference>
<dbReference type="GO" id="GO:0008270">
    <property type="term" value="F:zinc ion binding"/>
    <property type="evidence" value="ECO:0007669"/>
    <property type="project" value="InterPro"/>
</dbReference>
<keyword evidence="2" id="KW-0805">Transcription regulation</keyword>
<dbReference type="AlphaFoldDB" id="A0A0J8RWB4"/>
<evidence type="ECO:0000313" key="8">
    <source>
        <dbReference type="Proteomes" id="UP000054563"/>
    </source>
</evidence>
<feature type="domain" description="Xylanolytic transcriptional activator regulatory" evidence="6">
    <location>
        <begin position="7"/>
        <end position="81"/>
    </location>
</feature>
<dbReference type="GO" id="GO:0043565">
    <property type="term" value="F:sequence-specific DNA binding"/>
    <property type="evidence" value="ECO:0007669"/>
    <property type="project" value="TreeGrafter"/>
</dbReference>
<dbReference type="Pfam" id="PF04082">
    <property type="entry name" value="Fungal_trans"/>
    <property type="match status" value="1"/>
</dbReference>
<keyword evidence="4" id="KW-0804">Transcription</keyword>
<dbReference type="GO" id="GO:0006351">
    <property type="term" value="P:DNA-templated transcription"/>
    <property type="evidence" value="ECO:0007669"/>
    <property type="project" value="InterPro"/>
</dbReference>
<organism evidence="7 8">
    <name type="scientific">Coccidioides immitis H538.4</name>
    <dbReference type="NCBI Taxonomy" id="396776"/>
    <lineage>
        <taxon>Eukaryota</taxon>
        <taxon>Fungi</taxon>
        <taxon>Dikarya</taxon>
        <taxon>Ascomycota</taxon>
        <taxon>Pezizomycotina</taxon>
        <taxon>Eurotiomycetes</taxon>
        <taxon>Eurotiomycetidae</taxon>
        <taxon>Onygenales</taxon>
        <taxon>Onygenaceae</taxon>
        <taxon>Coccidioides</taxon>
    </lineage>
</organism>
<gene>
    <name evidence="7" type="ORF">CIHG_07025</name>
</gene>
<proteinExistence type="predicted"/>
<protein>
    <recommendedName>
        <fullName evidence="6">Xylanolytic transcriptional activator regulatory domain-containing protein</fullName>
    </recommendedName>
</protein>
<dbReference type="VEuPathDB" id="FungiDB:CIHG_07025"/>